<dbReference type="PROSITE" id="PS50109">
    <property type="entry name" value="HIS_KIN"/>
    <property type="match status" value="1"/>
</dbReference>
<dbReference type="GO" id="GO:0000155">
    <property type="term" value="F:phosphorelay sensor kinase activity"/>
    <property type="evidence" value="ECO:0007669"/>
    <property type="project" value="InterPro"/>
</dbReference>
<dbReference type="InterPro" id="IPR003661">
    <property type="entry name" value="HisK_dim/P_dom"/>
</dbReference>
<organism evidence="13 14">
    <name type="scientific">Selenomonas ruminantium</name>
    <dbReference type="NCBI Taxonomy" id="971"/>
    <lineage>
        <taxon>Bacteria</taxon>
        <taxon>Bacillati</taxon>
        <taxon>Bacillota</taxon>
        <taxon>Negativicutes</taxon>
        <taxon>Selenomonadales</taxon>
        <taxon>Selenomonadaceae</taxon>
        <taxon>Selenomonas</taxon>
    </lineage>
</organism>
<proteinExistence type="inferred from homology"/>
<dbReference type="GO" id="GO:0009927">
    <property type="term" value="F:histidine phosphotransfer kinase activity"/>
    <property type="evidence" value="ECO:0007669"/>
    <property type="project" value="TreeGrafter"/>
</dbReference>
<evidence type="ECO:0000256" key="3">
    <source>
        <dbReference type="ARBA" id="ARBA00012438"/>
    </source>
</evidence>
<dbReference type="InterPro" id="IPR003594">
    <property type="entry name" value="HATPase_dom"/>
</dbReference>
<comment type="catalytic activity">
    <reaction evidence="1">
        <text>ATP + protein L-histidine = ADP + protein N-phospho-L-histidine.</text>
        <dbReference type="EC" id="2.7.13.3"/>
    </reaction>
</comment>
<dbReference type="EC" id="2.7.13.3" evidence="3"/>
<dbReference type="SMART" id="SM00388">
    <property type="entry name" value="HisKA"/>
    <property type="match status" value="1"/>
</dbReference>
<keyword evidence="10" id="KW-0472">Membrane</keyword>
<dbReference type="CDD" id="cd17546">
    <property type="entry name" value="REC_hyHK_CKI1_RcsC-like"/>
    <property type="match status" value="1"/>
</dbReference>
<evidence type="ECO:0000256" key="9">
    <source>
        <dbReference type="PROSITE-ProRule" id="PRU00169"/>
    </source>
</evidence>
<evidence type="ECO:0000256" key="10">
    <source>
        <dbReference type="SAM" id="Phobius"/>
    </source>
</evidence>
<dbReference type="PANTHER" id="PTHR43047:SF72">
    <property type="entry name" value="OSMOSENSING HISTIDINE PROTEIN KINASE SLN1"/>
    <property type="match status" value="1"/>
</dbReference>
<dbReference type="SMART" id="SM00387">
    <property type="entry name" value="HATPase_c"/>
    <property type="match status" value="1"/>
</dbReference>
<evidence type="ECO:0000256" key="8">
    <source>
        <dbReference type="ARBA" id="ARBA00074306"/>
    </source>
</evidence>
<dbReference type="PRINTS" id="PR00344">
    <property type="entry name" value="BCTRLSENSOR"/>
</dbReference>
<dbReference type="InterPro" id="IPR001638">
    <property type="entry name" value="Solute-binding_3/MltF_N"/>
</dbReference>
<dbReference type="AlphaFoldDB" id="A0A927WUL8"/>
<keyword evidence="6" id="KW-0418">Kinase</keyword>
<dbReference type="SMART" id="SM00062">
    <property type="entry name" value="PBPb"/>
    <property type="match status" value="2"/>
</dbReference>
<dbReference type="SUPFAM" id="SSF47384">
    <property type="entry name" value="Homodimeric domain of signal transducing histidine kinase"/>
    <property type="match status" value="1"/>
</dbReference>
<dbReference type="Pfam" id="PF00497">
    <property type="entry name" value="SBP_bac_3"/>
    <property type="match status" value="2"/>
</dbReference>
<dbReference type="Gene3D" id="3.30.565.10">
    <property type="entry name" value="Histidine kinase-like ATPase, C-terminal domain"/>
    <property type="match status" value="1"/>
</dbReference>
<dbReference type="Proteomes" id="UP000761380">
    <property type="component" value="Unassembled WGS sequence"/>
</dbReference>
<dbReference type="EMBL" id="SVBY01000052">
    <property type="protein sequence ID" value="MBE6093048.1"/>
    <property type="molecule type" value="Genomic_DNA"/>
</dbReference>
<keyword evidence="10" id="KW-1133">Transmembrane helix</keyword>
<keyword evidence="5" id="KW-0808">Transferase</keyword>
<accession>A0A927WUL8</accession>
<evidence type="ECO:0000256" key="4">
    <source>
        <dbReference type="ARBA" id="ARBA00022553"/>
    </source>
</evidence>
<dbReference type="InterPro" id="IPR005467">
    <property type="entry name" value="His_kinase_dom"/>
</dbReference>
<feature type="transmembrane region" description="Helical" evidence="10">
    <location>
        <begin position="531"/>
        <end position="550"/>
    </location>
</feature>
<dbReference type="Gene3D" id="3.40.50.2300">
    <property type="match status" value="1"/>
</dbReference>
<dbReference type="SUPFAM" id="SSF55874">
    <property type="entry name" value="ATPase domain of HSP90 chaperone/DNA topoisomerase II/histidine kinase"/>
    <property type="match status" value="1"/>
</dbReference>
<keyword evidence="4 9" id="KW-0597">Phosphoprotein</keyword>
<evidence type="ECO:0000313" key="13">
    <source>
        <dbReference type="EMBL" id="MBE6093048.1"/>
    </source>
</evidence>
<evidence type="ECO:0000256" key="7">
    <source>
        <dbReference type="ARBA" id="ARBA00023012"/>
    </source>
</evidence>
<dbReference type="InterPro" id="IPR036890">
    <property type="entry name" value="HATPase_C_sf"/>
</dbReference>
<evidence type="ECO:0000313" key="14">
    <source>
        <dbReference type="Proteomes" id="UP000761380"/>
    </source>
</evidence>
<evidence type="ECO:0000256" key="2">
    <source>
        <dbReference type="ARBA" id="ARBA00006402"/>
    </source>
</evidence>
<evidence type="ECO:0000259" key="12">
    <source>
        <dbReference type="PROSITE" id="PS50110"/>
    </source>
</evidence>
<dbReference type="Pfam" id="PF02518">
    <property type="entry name" value="HATPase_c"/>
    <property type="match status" value="1"/>
</dbReference>
<name>A0A927WUL8_SELRU</name>
<dbReference type="SMART" id="SM00448">
    <property type="entry name" value="REC"/>
    <property type="match status" value="1"/>
</dbReference>
<evidence type="ECO:0000259" key="11">
    <source>
        <dbReference type="PROSITE" id="PS50109"/>
    </source>
</evidence>
<feature type="domain" description="Histidine kinase" evidence="11">
    <location>
        <begin position="717"/>
        <end position="940"/>
    </location>
</feature>
<dbReference type="InterPro" id="IPR001789">
    <property type="entry name" value="Sig_transdc_resp-reg_receiver"/>
</dbReference>
<comment type="caution">
    <text evidence="13">The sequence shown here is derived from an EMBL/GenBank/DDBJ whole genome shotgun (WGS) entry which is preliminary data.</text>
</comment>
<dbReference type="PANTHER" id="PTHR43047">
    <property type="entry name" value="TWO-COMPONENT HISTIDINE PROTEIN KINASE"/>
    <property type="match status" value="1"/>
</dbReference>
<dbReference type="SUPFAM" id="SSF53850">
    <property type="entry name" value="Periplasmic binding protein-like II"/>
    <property type="match status" value="2"/>
</dbReference>
<dbReference type="InterPro" id="IPR011006">
    <property type="entry name" value="CheY-like_superfamily"/>
</dbReference>
<gene>
    <name evidence="13" type="ORF">E7201_07805</name>
</gene>
<evidence type="ECO:0000256" key="5">
    <source>
        <dbReference type="ARBA" id="ARBA00022679"/>
    </source>
</evidence>
<reference evidence="13" key="1">
    <citation type="submission" date="2019-04" db="EMBL/GenBank/DDBJ databases">
        <title>Evolution of Biomass-Degrading Anaerobic Consortia Revealed by Metagenomics.</title>
        <authorList>
            <person name="Peng X."/>
        </authorList>
    </citation>
    <scope>NUCLEOTIDE SEQUENCE</scope>
    <source>
        <strain evidence="13">SIG240</strain>
    </source>
</reference>
<sequence>MPKTRMVSKMLLKQKGSFTIWVRFLLLFMAVFFLCLPVKKTGAEFSLYPQQQVVRVGFYQMTGYHAMDGSGNRYGYGYDYLHLISRYLDWQYEYIGYDQGWKEMFDLLDRGEIDLLTAVQKTPEREAKYLYTDKPMAYSSLMLTTLEDNAKYQPRNPESYDGMRVGLLIGNVRTKEFDEFAQKQGFSYTPVYFESIGREEAALHSGEVDAIVTSSKRVIRKEKILELRNPQPLYVITTPDKQKLIEGINKAQYKLSALDPGWEVALSRNYYAERADRMMALSAESQDFLQNLRESDKVFRVVVMPNANPYAYFDNEGRAQGILPDIFRIMAENAGIKYEFIYTANQAEYEKWLQDDETDMVLGMSASFHEAELVHYKLTQPILQTAIVQLSLKNESPDGAIAMTANLKRKLAMTGDLPENAVDQHYDTPEEAVAALKSGKCSSIYMLGLIGEKYVNLDDNNKLRIAIVPGLSLDMRLGVRDTFDHRLLEVLSAAMPPMTSPEVQNIIYRHTKVQPRGMSWKEMVYSYPLQFILLAILMVMLAGMVLITLIRNNATRQDEKRRQEIDAVMSYICRLNEMVVKVDLKNNTATEYHIDEEGHVFVDMLPHSIERYTSYLHPEEKAKFQPGGKFFNEMNEAFAKKESYYCEVRKQAGEENYRFFSCRFQPYFQGGELEGFYFYRQDIDDLRRKDIMQREALMDALATARHASAAKGDFLSRMSHEIRTPLNAIIGYLTLGEQKDNNEQDLRQLIGKSQIAAHHLLGLINDILDLSSIEQGKLKLAREEFSLKNIVTEMQTIFNGQLEQKNIAFVLDDEHMQYSNVVGDSMRIKQVLMNIFSNAVKFTPEEGKIEFIIRQVLRPDNIVFTTFEITDNGIGMSPEYLKNIFKPFEQENAKVAHKYGGSGLGLAITQNLVKMMHGSIEVRSTQNMGTSFYISLPLQVGVEISEEAETKEQQENSLVGMRLLLVEDNEMNREISETILTQHGLAVDTAVDGQDAVDKFMATEPGTYKAILMDVQMPVLDGYGATQAIRRSGRADGENIPIIAVTADVFTDDVARVMACGMNDYLSKPIDFDKLLEKLRKYV</sequence>
<dbReference type="Gene3D" id="3.40.190.10">
    <property type="entry name" value="Periplasmic binding protein-like II"/>
    <property type="match status" value="4"/>
</dbReference>
<dbReference type="CDD" id="cd00082">
    <property type="entry name" value="HisKA"/>
    <property type="match status" value="1"/>
</dbReference>
<keyword evidence="7" id="KW-0902">Two-component regulatory system</keyword>
<dbReference type="InterPro" id="IPR036097">
    <property type="entry name" value="HisK_dim/P_sf"/>
</dbReference>
<dbReference type="PROSITE" id="PS50110">
    <property type="entry name" value="RESPONSE_REGULATORY"/>
    <property type="match status" value="1"/>
</dbReference>
<dbReference type="GO" id="GO:0005886">
    <property type="term" value="C:plasma membrane"/>
    <property type="evidence" value="ECO:0007669"/>
    <property type="project" value="TreeGrafter"/>
</dbReference>
<dbReference type="Pfam" id="PF00512">
    <property type="entry name" value="HisKA"/>
    <property type="match status" value="1"/>
</dbReference>
<dbReference type="Pfam" id="PF00072">
    <property type="entry name" value="Response_reg"/>
    <property type="match status" value="1"/>
</dbReference>
<protein>
    <recommendedName>
        <fullName evidence="8">Circadian input-output histidine kinase CikA</fullName>
        <ecNumber evidence="3">2.7.13.3</ecNumber>
    </recommendedName>
</protein>
<feature type="domain" description="Response regulatory" evidence="12">
    <location>
        <begin position="962"/>
        <end position="1083"/>
    </location>
</feature>
<keyword evidence="10" id="KW-0812">Transmembrane</keyword>
<comment type="similarity">
    <text evidence="2">In the N-terminal section; belongs to the phytochrome family.</text>
</comment>
<dbReference type="FunFam" id="3.30.565.10:FF:000010">
    <property type="entry name" value="Sensor histidine kinase RcsC"/>
    <property type="match status" value="1"/>
</dbReference>
<feature type="modified residue" description="4-aspartylphosphate" evidence="9">
    <location>
        <position position="1014"/>
    </location>
</feature>
<evidence type="ECO:0000256" key="1">
    <source>
        <dbReference type="ARBA" id="ARBA00000085"/>
    </source>
</evidence>
<dbReference type="SUPFAM" id="SSF52172">
    <property type="entry name" value="CheY-like"/>
    <property type="match status" value="1"/>
</dbReference>
<dbReference type="Gene3D" id="1.10.287.130">
    <property type="match status" value="1"/>
</dbReference>
<dbReference type="InterPro" id="IPR004358">
    <property type="entry name" value="Sig_transdc_His_kin-like_C"/>
</dbReference>
<evidence type="ECO:0000256" key="6">
    <source>
        <dbReference type="ARBA" id="ARBA00022777"/>
    </source>
</evidence>